<comment type="caution">
    <text evidence="1">The sequence shown here is derived from an EMBL/GenBank/DDBJ whole genome shotgun (WGS) entry which is preliminary data.</text>
</comment>
<proteinExistence type="predicted"/>
<sequence>MRRWSGLAILLLFCTLLTGCLYPQERRQEWDKLDQHLARVQAAVDTYLKQQKMLPYKYSQDDVKYSTHYQVDFMQIQGYLGEIPPSAFEKGGYFIYVMTNVDTKPLVRLFDLRTHDAVDKVQLAVNGFKAKEGKYPRGEAVSPGFYKVDLEQLNLDSVQVPSPYSPDTQLDLIMDEHGRVYVDYRSEVMKKWQQAKEKPSAEEDLRVWLAQDSYFVPGYSPMMKMNKNMPELIVPSEGTEKKSP</sequence>
<dbReference type="RefSeq" id="WP_102992272.1">
    <property type="nucleotide sequence ID" value="NZ_FXTU01000003.1"/>
</dbReference>
<organism evidence="1 2">
    <name type="scientific">Laceyella tengchongensis</name>
    <dbReference type="NCBI Taxonomy" id="574699"/>
    <lineage>
        <taxon>Bacteria</taxon>
        <taxon>Bacillati</taxon>
        <taxon>Bacillota</taxon>
        <taxon>Bacilli</taxon>
        <taxon>Bacillales</taxon>
        <taxon>Thermoactinomycetaceae</taxon>
        <taxon>Laceyella</taxon>
    </lineage>
</organism>
<evidence type="ECO:0008006" key="3">
    <source>
        <dbReference type="Google" id="ProtNLM"/>
    </source>
</evidence>
<dbReference type="Proteomes" id="UP001157946">
    <property type="component" value="Unassembled WGS sequence"/>
</dbReference>
<gene>
    <name evidence="1" type="ORF">SAMN06265361_103411</name>
</gene>
<dbReference type="EMBL" id="FXTU01000003">
    <property type="protein sequence ID" value="SMP20681.1"/>
    <property type="molecule type" value="Genomic_DNA"/>
</dbReference>
<keyword evidence="2" id="KW-1185">Reference proteome</keyword>
<protein>
    <recommendedName>
        <fullName evidence="3">Lipoprotein</fullName>
    </recommendedName>
</protein>
<dbReference type="PROSITE" id="PS51257">
    <property type="entry name" value="PROKAR_LIPOPROTEIN"/>
    <property type="match status" value="1"/>
</dbReference>
<evidence type="ECO:0000313" key="2">
    <source>
        <dbReference type="Proteomes" id="UP001157946"/>
    </source>
</evidence>
<name>A0AA45WP57_9BACL</name>
<dbReference type="AlphaFoldDB" id="A0AA45WP57"/>
<reference evidence="1" key="1">
    <citation type="submission" date="2017-05" db="EMBL/GenBank/DDBJ databases">
        <authorList>
            <person name="Varghese N."/>
            <person name="Submissions S."/>
        </authorList>
    </citation>
    <scope>NUCLEOTIDE SEQUENCE</scope>
    <source>
        <strain evidence="1">DSM 45262</strain>
    </source>
</reference>
<accession>A0AA45WP57</accession>
<evidence type="ECO:0000313" key="1">
    <source>
        <dbReference type="EMBL" id="SMP20681.1"/>
    </source>
</evidence>